<dbReference type="NCBIfam" id="NF042935">
    <property type="entry name" value="SCO6880_fam"/>
    <property type="match status" value="1"/>
</dbReference>
<keyword evidence="1" id="KW-1133">Transmembrane helix</keyword>
<dbReference type="RefSeq" id="WP_342672250.1">
    <property type="nucleotide sequence ID" value="NZ_FMHT01000002.1"/>
</dbReference>
<dbReference type="InterPro" id="IPR049978">
    <property type="entry name" value="SCO6880-like"/>
</dbReference>
<keyword evidence="1" id="KW-0812">Transmembrane</keyword>
<evidence type="ECO:0000313" key="3">
    <source>
        <dbReference type="Proteomes" id="UP000199699"/>
    </source>
</evidence>
<dbReference type="Proteomes" id="UP000199699">
    <property type="component" value="Unassembled WGS sequence"/>
</dbReference>
<gene>
    <name evidence="2" type="ORF">GA0070616_0088</name>
</gene>
<keyword evidence="1" id="KW-0472">Membrane</keyword>
<dbReference type="EMBL" id="FMHT01000002">
    <property type="protein sequence ID" value="SCL12981.1"/>
    <property type="molecule type" value="Genomic_DNA"/>
</dbReference>
<evidence type="ECO:0008006" key="4">
    <source>
        <dbReference type="Google" id="ProtNLM"/>
    </source>
</evidence>
<proteinExistence type="predicted"/>
<sequence length="512" mass="55330">MSDAPVRTSRLGGEIRARGFLGGARSRTGNIVVSVCLGAGLLIAVSVGGLGGLASGAAIFCGGYVLTRQSHLTGRSPGTEMVLRGWWELRRRRGETELTPVHLAEPIPVPTTKADRRAAGRWARRTRDEAPGLEGLTWLSGPDDAAVLLHRSPGEQSYLSVAIEVDGQPPGLRAQSDYDRAAAAYGHLLARLARDEGLISGIQSVTRIMPTDSAVHERWAADHVDPLAPATLIQSYAELVRMTAGATEMMRHYLVLRLPVTAVFARAAAAHGEGEAGWAQLAVEQAHWVSTLARRADLRNPRLVSTHRLAALLRHLQNPQYPVDQTVDVTSGTWLRSRRTLRHAAVVDEAWWHRVAAIPASAVTPEPVHTRWIAPLLHGITQPVIRTISLLVEVQPAAKARRRAREDVTVDRGIRDAALHRGAVDDGTQAVQLSASAQRLADLQPGSGIHGARWTGYMCVSAASEDEVMRASTALADAAGECGISHLDWLDTRHDTAMPATWPVWRGMEAQP</sequence>
<accession>A0A1C6R7G5</accession>
<dbReference type="STRING" id="145857.GA0070616_0088"/>
<name>A0A1C6R7G5_9ACTN</name>
<reference evidence="2 3" key="1">
    <citation type="submission" date="2016-06" db="EMBL/GenBank/DDBJ databases">
        <authorList>
            <person name="Kjaerup R.B."/>
            <person name="Dalgaard T.S."/>
            <person name="Juul-Madsen H.R."/>
        </authorList>
    </citation>
    <scope>NUCLEOTIDE SEQUENCE [LARGE SCALE GENOMIC DNA]</scope>
    <source>
        <strain evidence="2 3">DSM 43818</strain>
    </source>
</reference>
<protein>
    <recommendedName>
        <fullName evidence="4">Type VII secretion protein EccE</fullName>
    </recommendedName>
</protein>
<evidence type="ECO:0000313" key="2">
    <source>
        <dbReference type="EMBL" id="SCL12981.1"/>
    </source>
</evidence>
<dbReference type="AlphaFoldDB" id="A0A1C6R7G5"/>
<keyword evidence="3" id="KW-1185">Reference proteome</keyword>
<organism evidence="2 3">
    <name type="scientific">Micromonospora nigra</name>
    <dbReference type="NCBI Taxonomy" id="145857"/>
    <lineage>
        <taxon>Bacteria</taxon>
        <taxon>Bacillati</taxon>
        <taxon>Actinomycetota</taxon>
        <taxon>Actinomycetes</taxon>
        <taxon>Micromonosporales</taxon>
        <taxon>Micromonosporaceae</taxon>
        <taxon>Micromonospora</taxon>
    </lineage>
</organism>
<evidence type="ECO:0000256" key="1">
    <source>
        <dbReference type="SAM" id="Phobius"/>
    </source>
</evidence>
<feature type="transmembrane region" description="Helical" evidence="1">
    <location>
        <begin position="31"/>
        <end position="60"/>
    </location>
</feature>